<feature type="region of interest" description="Disordered" evidence="1">
    <location>
        <begin position="19"/>
        <end position="39"/>
    </location>
</feature>
<gene>
    <name evidence="2" type="ORF">Cri9333_0349</name>
</gene>
<dbReference type="RefSeq" id="WP_015201471.1">
    <property type="nucleotide sequence ID" value="NC_019753.1"/>
</dbReference>
<dbReference type="EMBL" id="CP003620">
    <property type="protein sequence ID" value="AFZ11330.1"/>
    <property type="molecule type" value="Genomic_DNA"/>
</dbReference>
<sequence length="80" mass="8632">MAKITAMPSNVENAIKKLINPGEGVESDSSAQAAGTPREQAEKIAAAILAPHLHDEENIDGLRIQYVIKGFDQQPDGEEY</sequence>
<dbReference type="KEGG" id="cep:Cri9333_0349"/>
<name>K9VVY0_9CYAN</name>
<accession>K9VVY0</accession>
<organism evidence="2 3">
    <name type="scientific">Crinalium epipsammum PCC 9333</name>
    <dbReference type="NCBI Taxonomy" id="1173022"/>
    <lineage>
        <taxon>Bacteria</taxon>
        <taxon>Bacillati</taxon>
        <taxon>Cyanobacteriota</taxon>
        <taxon>Cyanophyceae</taxon>
        <taxon>Gomontiellales</taxon>
        <taxon>Gomontiellaceae</taxon>
        <taxon>Crinalium</taxon>
    </lineage>
</organism>
<keyword evidence="3" id="KW-1185">Reference proteome</keyword>
<evidence type="ECO:0000256" key="1">
    <source>
        <dbReference type="SAM" id="MobiDB-lite"/>
    </source>
</evidence>
<reference evidence="2 3" key="1">
    <citation type="submission" date="2012-06" db="EMBL/GenBank/DDBJ databases">
        <title>Finished chromosome of genome of Crinalium epipsammum PCC 9333.</title>
        <authorList>
            <consortium name="US DOE Joint Genome Institute"/>
            <person name="Gugger M."/>
            <person name="Coursin T."/>
            <person name="Rippka R."/>
            <person name="Tandeau De Marsac N."/>
            <person name="Huntemann M."/>
            <person name="Wei C.-L."/>
            <person name="Han J."/>
            <person name="Detter J.C."/>
            <person name="Han C."/>
            <person name="Tapia R."/>
            <person name="Davenport K."/>
            <person name="Daligault H."/>
            <person name="Erkkila T."/>
            <person name="Gu W."/>
            <person name="Munk A.C.C."/>
            <person name="Teshima H."/>
            <person name="Xu Y."/>
            <person name="Chain P."/>
            <person name="Chen A."/>
            <person name="Krypides N."/>
            <person name="Mavromatis K."/>
            <person name="Markowitz V."/>
            <person name="Szeto E."/>
            <person name="Ivanova N."/>
            <person name="Mikhailova N."/>
            <person name="Ovchinnikova G."/>
            <person name="Pagani I."/>
            <person name="Pati A."/>
            <person name="Goodwin L."/>
            <person name="Peters L."/>
            <person name="Pitluck S."/>
            <person name="Woyke T."/>
            <person name="Kerfeld C."/>
        </authorList>
    </citation>
    <scope>NUCLEOTIDE SEQUENCE [LARGE SCALE GENOMIC DNA]</scope>
    <source>
        <strain evidence="2 3">PCC 9333</strain>
    </source>
</reference>
<dbReference type="STRING" id="1173022.Cri9333_0349"/>
<evidence type="ECO:0000313" key="3">
    <source>
        <dbReference type="Proteomes" id="UP000010472"/>
    </source>
</evidence>
<protein>
    <submittedName>
        <fullName evidence="2">Uncharacterized protein</fullName>
    </submittedName>
</protein>
<evidence type="ECO:0000313" key="2">
    <source>
        <dbReference type="EMBL" id="AFZ11330.1"/>
    </source>
</evidence>
<dbReference type="HOGENOM" id="CLU_2583823_0_0_3"/>
<dbReference type="AlphaFoldDB" id="K9VVY0"/>
<proteinExistence type="predicted"/>
<dbReference type="Proteomes" id="UP000010472">
    <property type="component" value="Chromosome"/>
</dbReference>